<dbReference type="PANTHER" id="PTHR46411">
    <property type="entry name" value="FAMILY ATPASE, PUTATIVE-RELATED"/>
    <property type="match status" value="1"/>
</dbReference>
<feature type="region of interest" description="Disordered" evidence="1">
    <location>
        <begin position="1"/>
        <end position="20"/>
    </location>
</feature>
<keyword evidence="4" id="KW-1185">Reference proteome</keyword>
<gene>
    <name evidence="3" type="ORF">BJX66DRAFT_330285</name>
</gene>
<reference evidence="3 4" key="1">
    <citation type="submission" date="2024-07" db="EMBL/GenBank/DDBJ databases">
        <title>Section-level genome sequencing and comparative genomics of Aspergillus sections Usti and Cavernicolus.</title>
        <authorList>
            <consortium name="Lawrence Berkeley National Laboratory"/>
            <person name="Nybo J.L."/>
            <person name="Vesth T.C."/>
            <person name="Theobald S."/>
            <person name="Frisvad J.C."/>
            <person name="Larsen T.O."/>
            <person name="Kjaerboelling I."/>
            <person name="Rothschild-Mancinelli K."/>
            <person name="Lyhne E.K."/>
            <person name="Kogle M.E."/>
            <person name="Barry K."/>
            <person name="Clum A."/>
            <person name="Na H."/>
            <person name="Ledsgaard L."/>
            <person name="Lin J."/>
            <person name="Lipzen A."/>
            <person name="Kuo A."/>
            <person name="Riley R."/>
            <person name="Mondo S."/>
            <person name="Labutti K."/>
            <person name="Haridas S."/>
            <person name="Pangalinan J."/>
            <person name="Salamov A.A."/>
            <person name="Simmons B.A."/>
            <person name="Magnuson J.K."/>
            <person name="Chen J."/>
            <person name="Drula E."/>
            <person name="Henrissat B."/>
            <person name="Wiebenga A."/>
            <person name="Lubbers R.J."/>
            <person name="Gomes A.C."/>
            <person name="Makela M.R."/>
            <person name="Stajich J."/>
            <person name="Grigoriev I.V."/>
            <person name="Mortensen U.H."/>
            <person name="De Vries R.P."/>
            <person name="Baker S.E."/>
            <person name="Andersen M.R."/>
        </authorList>
    </citation>
    <scope>NUCLEOTIDE SEQUENCE [LARGE SCALE GENOMIC DNA]</scope>
    <source>
        <strain evidence="3 4">CBS 209.92</strain>
    </source>
</reference>
<dbReference type="Gene3D" id="3.40.50.300">
    <property type="entry name" value="P-loop containing nucleotide triphosphate hydrolases"/>
    <property type="match status" value="1"/>
</dbReference>
<evidence type="ECO:0000313" key="4">
    <source>
        <dbReference type="Proteomes" id="UP001610563"/>
    </source>
</evidence>
<dbReference type="InterPro" id="IPR003593">
    <property type="entry name" value="AAA+_ATPase"/>
</dbReference>
<name>A0ABR4FLR6_9EURO</name>
<dbReference type="InterPro" id="IPR003959">
    <property type="entry name" value="ATPase_AAA_core"/>
</dbReference>
<evidence type="ECO:0000313" key="3">
    <source>
        <dbReference type="EMBL" id="KAL2783988.1"/>
    </source>
</evidence>
<proteinExistence type="predicted"/>
<accession>A0ABR4FLR6</accession>
<dbReference type="SUPFAM" id="SSF52540">
    <property type="entry name" value="P-loop containing nucleoside triphosphate hydrolases"/>
    <property type="match status" value="1"/>
</dbReference>
<evidence type="ECO:0000259" key="2">
    <source>
        <dbReference type="SMART" id="SM00382"/>
    </source>
</evidence>
<feature type="domain" description="AAA+ ATPase" evidence="2">
    <location>
        <begin position="511"/>
        <end position="639"/>
    </location>
</feature>
<dbReference type="InterPro" id="IPR027417">
    <property type="entry name" value="P-loop_NTPase"/>
</dbReference>
<sequence>MVTTQQDVRASPSIPHAVDQSLDKGPLRTIVFGELEPVVADLVKKVLSHPTTWPGGLPTTPVCSFGPSTPPLDVDELRKQLVDTAETRGRSADDCPSPRINEPREVRFKKVLETWDKDISKYKIVESIEPEVDDEFSEYAFVVREHIDPKSKDSTTYVDVKSETLRDIVREVLGNVKAVSVMEPKPSIEQIVLFHFLPELKSHPEGVEHLRLLIDHIDKTYAAKVERLASLLQRGEITYDLLELLFKPGCHVYTKCFGTGKSRCVVFDAAEETTRKDVTHLKLECHYLDHDDHEFGEVGIELGIVKFRGRKPIRTLEAFPLQYHPDSEQIARDLIERGRKFAQFIGRSSTAILQHCRGTAFIMKNGKPLALNIDSRVAIDAALFREMMPNYRRPRVSDCWEDLSIIRGISLKEEERREELEKFKANGKDQHSITEDECLICCPTVRCFSFTDKIFAECAVGDLADVQWYPASFDRLQIPNDTKEILLSVTTARLSGNNDAVFDDFIKGKGRGLNVLFYGVPGVGKTFTVEATAERFQAPLYSVSAGELIADHGDPLQLDMTLDRIFKIAKRLNTVLLVDEADVFMEKRASYQGSHNRLVTVFLRKLEYYEGVLFLTTNRVMEFDEAVLSRIHLKIKYPELTQNARRNIWESFLSGARTLQGPAAVDPSELEHLASMKLNGREASHNTSSLRLSLAFVENAQVTFKHLVKATKANDKFVEEFKNSGRMQGMYT</sequence>
<keyword evidence="3" id="KW-0378">Hydrolase</keyword>
<dbReference type="Pfam" id="PF00004">
    <property type="entry name" value="AAA"/>
    <property type="match status" value="1"/>
</dbReference>
<dbReference type="GO" id="GO:0016787">
    <property type="term" value="F:hydrolase activity"/>
    <property type="evidence" value="ECO:0007669"/>
    <property type="project" value="UniProtKB-KW"/>
</dbReference>
<protein>
    <submittedName>
        <fullName evidence="3">P-loop containing nucleoside triphosphate hydrolase protein</fullName>
    </submittedName>
</protein>
<dbReference type="InterPro" id="IPR054289">
    <property type="entry name" value="DUF7025"/>
</dbReference>
<dbReference type="Pfam" id="PF22942">
    <property type="entry name" value="DUF7025"/>
    <property type="match status" value="1"/>
</dbReference>
<evidence type="ECO:0000256" key="1">
    <source>
        <dbReference type="SAM" id="MobiDB-lite"/>
    </source>
</evidence>
<comment type="caution">
    <text evidence="3">The sequence shown here is derived from an EMBL/GenBank/DDBJ whole genome shotgun (WGS) entry which is preliminary data.</text>
</comment>
<dbReference type="CDD" id="cd19481">
    <property type="entry name" value="RecA-like_protease"/>
    <property type="match status" value="1"/>
</dbReference>
<dbReference type="EMBL" id="JBFTWV010000200">
    <property type="protein sequence ID" value="KAL2783988.1"/>
    <property type="molecule type" value="Genomic_DNA"/>
</dbReference>
<organism evidence="3 4">
    <name type="scientific">Aspergillus keveii</name>
    <dbReference type="NCBI Taxonomy" id="714993"/>
    <lineage>
        <taxon>Eukaryota</taxon>
        <taxon>Fungi</taxon>
        <taxon>Dikarya</taxon>
        <taxon>Ascomycota</taxon>
        <taxon>Pezizomycotina</taxon>
        <taxon>Eurotiomycetes</taxon>
        <taxon>Eurotiomycetidae</taxon>
        <taxon>Eurotiales</taxon>
        <taxon>Aspergillaceae</taxon>
        <taxon>Aspergillus</taxon>
        <taxon>Aspergillus subgen. Nidulantes</taxon>
    </lineage>
</organism>
<dbReference type="SMART" id="SM00382">
    <property type="entry name" value="AAA"/>
    <property type="match status" value="1"/>
</dbReference>
<dbReference type="PANTHER" id="PTHR46411:SF3">
    <property type="entry name" value="AAA+ ATPASE DOMAIN-CONTAINING PROTEIN"/>
    <property type="match status" value="1"/>
</dbReference>
<dbReference type="Proteomes" id="UP001610563">
    <property type="component" value="Unassembled WGS sequence"/>
</dbReference>